<dbReference type="InterPro" id="IPR051257">
    <property type="entry name" value="Diverse_CBS-Domain"/>
</dbReference>
<dbReference type="AlphaFoldDB" id="A0ABD5NB95"/>
<dbReference type="Pfam" id="PF00571">
    <property type="entry name" value="CBS"/>
    <property type="match status" value="2"/>
</dbReference>
<accession>A0ABD5NB95</accession>
<feature type="domain" description="CBS" evidence="3">
    <location>
        <begin position="7"/>
        <end position="63"/>
    </location>
</feature>
<evidence type="ECO:0000313" key="5">
    <source>
        <dbReference type="Proteomes" id="UP001595660"/>
    </source>
</evidence>
<sequence length="140" mass="15093">MPVADVARTAVMTAHGDQTAGNLATVMVEENVGSVIIVNDNEPIGIVTDRDLVVEVLEPRRDPTETTAEDIMAEALTTVAMSDGIFEATRTMRDHAVRRLPVVDEDDNVAGIVTMDDFVVLLSDELANLSKVVEAESPPY</sequence>
<organism evidence="4 5">
    <name type="scientific">Halobacterium litoreum</name>
    <dbReference type="NCBI Taxonomy" id="2039234"/>
    <lineage>
        <taxon>Archaea</taxon>
        <taxon>Methanobacteriati</taxon>
        <taxon>Methanobacteriota</taxon>
        <taxon>Stenosarchaea group</taxon>
        <taxon>Halobacteria</taxon>
        <taxon>Halobacteriales</taxon>
        <taxon>Halobacteriaceae</taxon>
        <taxon>Halobacterium</taxon>
    </lineage>
</organism>
<comment type="caution">
    <text evidence="4">The sequence shown here is derived from an EMBL/GenBank/DDBJ whole genome shotgun (WGS) entry which is preliminary data.</text>
</comment>
<evidence type="ECO:0000256" key="2">
    <source>
        <dbReference type="PROSITE-ProRule" id="PRU00703"/>
    </source>
</evidence>
<evidence type="ECO:0000259" key="3">
    <source>
        <dbReference type="PROSITE" id="PS51371"/>
    </source>
</evidence>
<evidence type="ECO:0000256" key="1">
    <source>
        <dbReference type="ARBA" id="ARBA00023122"/>
    </source>
</evidence>
<dbReference type="SUPFAM" id="SSF54631">
    <property type="entry name" value="CBS-domain pair"/>
    <property type="match status" value="1"/>
</dbReference>
<dbReference type="InterPro" id="IPR000644">
    <property type="entry name" value="CBS_dom"/>
</dbReference>
<reference evidence="4 5" key="1">
    <citation type="journal article" date="2019" name="Int. J. Syst. Evol. Microbiol.">
        <title>The Global Catalogue of Microorganisms (GCM) 10K type strain sequencing project: providing services to taxonomists for standard genome sequencing and annotation.</title>
        <authorList>
            <consortium name="The Broad Institute Genomics Platform"/>
            <consortium name="The Broad Institute Genome Sequencing Center for Infectious Disease"/>
            <person name="Wu L."/>
            <person name="Ma J."/>
        </authorList>
    </citation>
    <scope>NUCLEOTIDE SEQUENCE [LARGE SCALE GENOMIC DNA]</scope>
    <source>
        <strain evidence="4 5">CGMCC 1.12562</strain>
    </source>
</reference>
<dbReference type="GeneID" id="69117537"/>
<dbReference type="RefSeq" id="WP_232572301.1">
    <property type="nucleotide sequence ID" value="NZ_CP089466.1"/>
</dbReference>
<dbReference type="EMBL" id="JBHRWN010000002">
    <property type="protein sequence ID" value="MFC3476552.1"/>
    <property type="molecule type" value="Genomic_DNA"/>
</dbReference>
<dbReference type="PROSITE" id="PS51371">
    <property type="entry name" value="CBS"/>
    <property type="match status" value="2"/>
</dbReference>
<dbReference type="PANTHER" id="PTHR43080">
    <property type="entry name" value="CBS DOMAIN-CONTAINING PROTEIN CBSX3, MITOCHONDRIAL"/>
    <property type="match status" value="1"/>
</dbReference>
<gene>
    <name evidence="4" type="ORF">ACFOKC_02315</name>
</gene>
<feature type="domain" description="CBS" evidence="3">
    <location>
        <begin position="72"/>
        <end position="128"/>
    </location>
</feature>
<dbReference type="SMART" id="SM00116">
    <property type="entry name" value="CBS"/>
    <property type="match status" value="2"/>
</dbReference>
<protein>
    <submittedName>
        <fullName evidence="4">CBS domain-containing protein</fullName>
    </submittedName>
</protein>
<evidence type="ECO:0000313" key="4">
    <source>
        <dbReference type="EMBL" id="MFC3476552.1"/>
    </source>
</evidence>
<dbReference type="Gene3D" id="3.10.580.10">
    <property type="entry name" value="CBS-domain"/>
    <property type="match status" value="1"/>
</dbReference>
<keyword evidence="1 2" id="KW-0129">CBS domain</keyword>
<dbReference type="InterPro" id="IPR046342">
    <property type="entry name" value="CBS_dom_sf"/>
</dbReference>
<dbReference type="PANTHER" id="PTHR43080:SF2">
    <property type="entry name" value="CBS DOMAIN-CONTAINING PROTEIN"/>
    <property type="match status" value="1"/>
</dbReference>
<keyword evidence="5" id="KW-1185">Reference proteome</keyword>
<dbReference type="Proteomes" id="UP001595660">
    <property type="component" value="Unassembled WGS sequence"/>
</dbReference>
<proteinExistence type="predicted"/>
<name>A0ABD5NB95_9EURY</name>